<evidence type="ECO:0000313" key="1">
    <source>
        <dbReference type="EMBL" id="MDQ0011556.1"/>
    </source>
</evidence>
<keyword evidence="2" id="KW-1185">Reference proteome</keyword>
<comment type="caution">
    <text evidence="1">The sequence shown here is derived from an EMBL/GenBank/DDBJ whole genome shotgun (WGS) entry which is preliminary data.</text>
</comment>
<accession>A0ABT9T4G6</accession>
<sequence>MKFTPNLELAGPLYGKDPWPLRFHSHSFNAVCFNTLECSILYNGHQFGTRRYGYAGEILDKPSGAPPFENWREKWSGRHGIIPTDGRTFPGAVQIEWTSSDGDRHAASVDLDKLFADRVILHLVGRDQVKEEWLKAKSVHPVSPHIMVEVNDRTLNIFMRALVATEQEQIPGNSHSHFRDDLILAWTCTY</sequence>
<gene>
    <name evidence="1" type="ORF">J2T07_003770</name>
</gene>
<reference evidence="1 2" key="1">
    <citation type="submission" date="2023-07" db="EMBL/GenBank/DDBJ databases">
        <title>Sorghum-associated microbial communities from plants grown in Nebraska, USA.</title>
        <authorList>
            <person name="Schachtman D."/>
        </authorList>
    </citation>
    <scope>NUCLEOTIDE SEQUENCE [LARGE SCALE GENOMIC DNA]</scope>
    <source>
        <strain evidence="1 2">CC60</strain>
    </source>
</reference>
<organism evidence="1 2">
    <name type="scientific">Luteibacter jiangsuensis</name>
    <dbReference type="NCBI Taxonomy" id="637577"/>
    <lineage>
        <taxon>Bacteria</taxon>
        <taxon>Pseudomonadati</taxon>
        <taxon>Pseudomonadota</taxon>
        <taxon>Gammaproteobacteria</taxon>
        <taxon>Lysobacterales</taxon>
        <taxon>Rhodanobacteraceae</taxon>
        <taxon>Luteibacter</taxon>
    </lineage>
</organism>
<name>A0ABT9T4G6_9GAMM</name>
<protein>
    <submittedName>
        <fullName evidence="1">Uncharacterized protein</fullName>
    </submittedName>
</protein>
<dbReference type="Proteomes" id="UP001237737">
    <property type="component" value="Unassembled WGS sequence"/>
</dbReference>
<evidence type="ECO:0000313" key="2">
    <source>
        <dbReference type="Proteomes" id="UP001237737"/>
    </source>
</evidence>
<dbReference type="EMBL" id="JAUSSK010000006">
    <property type="protein sequence ID" value="MDQ0011556.1"/>
    <property type="molecule type" value="Genomic_DNA"/>
</dbReference>
<dbReference type="RefSeq" id="WP_306852253.1">
    <property type="nucleotide sequence ID" value="NZ_JAUSSK010000006.1"/>
</dbReference>
<proteinExistence type="predicted"/>